<dbReference type="RefSeq" id="WP_349280159.1">
    <property type="nucleotide sequence ID" value="NZ_CBCSCU010000032.1"/>
</dbReference>
<organism evidence="1">
    <name type="scientific">Polaromonas hydrogenivorans</name>
    <dbReference type="NCBI Taxonomy" id="335476"/>
    <lineage>
        <taxon>Bacteria</taxon>
        <taxon>Pseudomonadati</taxon>
        <taxon>Pseudomonadota</taxon>
        <taxon>Betaproteobacteria</taxon>
        <taxon>Burkholderiales</taxon>
        <taxon>Comamonadaceae</taxon>
        <taxon>Polaromonas</taxon>
    </lineage>
</organism>
<protein>
    <recommendedName>
        <fullName evidence="2">MBG domain-containing protein</fullName>
    </recommendedName>
</protein>
<reference evidence="1" key="1">
    <citation type="submission" date="2024-05" db="EMBL/GenBank/DDBJ databases">
        <authorList>
            <person name="Bunk B."/>
            <person name="Swiderski J."/>
            <person name="Sproer C."/>
            <person name="Thiel V."/>
        </authorList>
    </citation>
    <scope>NUCLEOTIDE SEQUENCE</scope>
    <source>
        <strain evidence="1">DSM 17735</strain>
    </source>
</reference>
<sequence>MFVPMLARADSTFVSPATTGSVASAHLDFVIVVNPALFLRVSTGAANNAASNGTIDTLTFDVPSANVGDGSEISGTGGDLTAGAATIRVYGNSGSLSLNSTTTGPLTSAAGDTIPWSQISVAASALPRPNNTAGFTSGAVPHPAFNTAPAGGDGAATTLESADKVVRVEGRWTYTYLNANSVPAGTYGATAARNGRVTYTATQL</sequence>
<accession>A0AAU7LTA7</accession>
<dbReference type="AlphaFoldDB" id="A0AAU7LTA7"/>
<name>A0AAU7LTA7_9BURK</name>
<gene>
    <name evidence="1" type="ORF">ABLV49_03195</name>
</gene>
<evidence type="ECO:0008006" key="2">
    <source>
        <dbReference type="Google" id="ProtNLM"/>
    </source>
</evidence>
<dbReference type="EMBL" id="CP157675">
    <property type="protein sequence ID" value="XBP70831.1"/>
    <property type="molecule type" value="Genomic_DNA"/>
</dbReference>
<evidence type="ECO:0000313" key="1">
    <source>
        <dbReference type="EMBL" id="XBP70831.1"/>
    </source>
</evidence>
<proteinExistence type="predicted"/>